<comment type="subcellular location">
    <subcellularLocation>
        <location evidence="4">Secreted</location>
    </subcellularLocation>
</comment>
<keyword evidence="4" id="KW-0964">Secreted</keyword>
<dbReference type="Pfam" id="PF10503">
    <property type="entry name" value="Esterase_PHB"/>
    <property type="match status" value="1"/>
</dbReference>
<keyword evidence="2 4" id="KW-0732">Signal</keyword>
<keyword evidence="6" id="KW-1185">Reference proteome</keyword>
<dbReference type="EC" id="3.1.1.-" evidence="4"/>
<keyword evidence="1 4" id="KW-0719">Serine esterase</keyword>
<dbReference type="PANTHER" id="PTHR43037">
    <property type="entry name" value="UNNAMED PRODUCT-RELATED"/>
    <property type="match status" value="1"/>
</dbReference>
<dbReference type="Proteomes" id="UP000696280">
    <property type="component" value="Unassembled WGS sequence"/>
</dbReference>
<reference evidence="5" key="1">
    <citation type="submission" date="2021-07" db="EMBL/GenBank/DDBJ databases">
        <authorList>
            <person name="Durling M."/>
        </authorList>
    </citation>
    <scope>NUCLEOTIDE SEQUENCE</scope>
</reference>
<keyword evidence="3 4" id="KW-0378">Hydrolase</keyword>
<comment type="caution">
    <text evidence="5">The sequence shown here is derived from an EMBL/GenBank/DDBJ whole genome shotgun (WGS) entry which is preliminary data.</text>
</comment>
<keyword evidence="4" id="KW-0119">Carbohydrate metabolism</keyword>
<dbReference type="GO" id="GO:0005576">
    <property type="term" value="C:extracellular region"/>
    <property type="evidence" value="ECO:0007669"/>
    <property type="project" value="UniProtKB-SubCell"/>
</dbReference>
<dbReference type="GO" id="GO:0045493">
    <property type="term" value="P:xylan catabolic process"/>
    <property type="evidence" value="ECO:0007669"/>
    <property type="project" value="UniProtKB-UniRule"/>
</dbReference>
<dbReference type="NCBIfam" id="TIGR01840">
    <property type="entry name" value="esterase_phb"/>
    <property type="match status" value="1"/>
</dbReference>
<evidence type="ECO:0000256" key="3">
    <source>
        <dbReference type="ARBA" id="ARBA00022801"/>
    </source>
</evidence>
<dbReference type="InterPro" id="IPR010126">
    <property type="entry name" value="Esterase_phb"/>
</dbReference>
<comment type="similarity">
    <text evidence="4">Belongs to the carbohydrate esterase 1 (CE1) family.</text>
</comment>
<dbReference type="Gene3D" id="3.40.50.1820">
    <property type="entry name" value="alpha/beta hydrolase"/>
    <property type="match status" value="1"/>
</dbReference>
<protein>
    <recommendedName>
        <fullName evidence="4">Carboxylic ester hydrolase</fullName>
        <ecNumber evidence="4">3.1.1.-</ecNumber>
    </recommendedName>
</protein>
<evidence type="ECO:0000256" key="2">
    <source>
        <dbReference type="ARBA" id="ARBA00022729"/>
    </source>
</evidence>
<sequence>MPSFFKFFTILTTLTTTVTAAAQNPLLQIPNSEFGPNPSNVTFYLYVPTTLAPNPPILVNPHWCHGTAQAAFNGTQLATLADQYGYIMIFPDSPNDIDDCWDISSPATLSHEGGGDSLGIVSMVRYVLEKYGADEKRVFSMGTSSGAMMTNVLLGSYPDVFAAGSAWAGVPFGCYAADGVGVWSEACATGQVTKSSVEWKTVVENAYPGYEGWRPKMHVLHGTADETVSYQNFLEAIKQWTEVLGVASEGATILLDDVNPRWITMNWCDEFGNERFKATSASNITHNIRTNVDTVLDWFDLKCVGDDCFSRP</sequence>
<evidence type="ECO:0000256" key="4">
    <source>
        <dbReference type="RuleBase" id="RU367147"/>
    </source>
</evidence>
<keyword evidence="4" id="KW-0624">Polysaccharide degradation</keyword>
<dbReference type="PANTHER" id="PTHR43037:SF5">
    <property type="entry name" value="FERULOYL ESTERASE"/>
    <property type="match status" value="1"/>
</dbReference>
<gene>
    <name evidence="5" type="ORF">HYFRA_00000886</name>
</gene>
<dbReference type="InterPro" id="IPR050955">
    <property type="entry name" value="Plant_Biomass_Hydrol_Est"/>
</dbReference>
<feature type="signal peptide" evidence="4">
    <location>
        <begin position="1"/>
        <end position="20"/>
    </location>
</feature>
<feature type="chain" id="PRO_5040544078" description="Carboxylic ester hydrolase" evidence="4">
    <location>
        <begin position="21"/>
        <end position="312"/>
    </location>
</feature>
<proteinExistence type="inferred from homology"/>
<dbReference type="InterPro" id="IPR029058">
    <property type="entry name" value="AB_hydrolase_fold"/>
</dbReference>
<evidence type="ECO:0000313" key="5">
    <source>
        <dbReference type="EMBL" id="CAG8952147.1"/>
    </source>
</evidence>
<dbReference type="AlphaFoldDB" id="A0A9N9PS45"/>
<dbReference type="EMBL" id="CAJVRL010000045">
    <property type="protein sequence ID" value="CAG8952147.1"/>
    <property type="molecule type" value="Genomic_DNA"/>
</dbReference>
<dbReference type="SUPFAM" id="SSF53474">
    <property type="entry name" value="alpha/beta-Hydrolases"/>
    <property type="match status" value="2"/>
</dbReference>
<organism evidence="5 6">
    <name type="scientific">Hymenoscyphus fraxineus</name>
    <dbReference type="NCBI Taxonomy" id="746836"/>
    <lineage>
        <taxon>Eukaryota</taxon>
        <taxon>Fungi</taxon>
        <taxon>Dikarya</taxon>
        <taxon>Ascomycota</taxon>
        <taxon>Pezizomycotina</taxon>
        <taxon>Leotiomycetes</taxon>
        <taxon>Helotiales</taxon>
        <taxon>Helotiaceae</taxon>
        <taxon>Hymenoscyphus</taxon>
    </lineage>
</organism>
<dbReference type="GO" id="GO:0052689">
    <property type="term" value="F:carboxylic ester hydrolase activity"/>
    <property type="evidence" value="ECO:0007669"/>
    <property type="project" value="UniProtKB-KW"/>
</dbReference>
<name>A0A9N9PS45_9HELO</name>
<evidence type="ECO:0000256" key="1">
    <source>
        <dbReference type="ARBA" id="ARBA00022487"/>
    </source>
</evidence>
<evidence type="ECO:0000313" key="6">
    <source>
        <dbReference type="Proteomes" id="UP000696280"/>
    </source>
</evidence>
<comment type="function">
    <text evidence="4">Esterase involved in the hydrolysis of xylan, a major structural heterogeneous polysaccharide found in plant biomass representing the second most abundant polysaccharide in the biosphere, after cellulose.</text>
</comment>
<dbReference type="OrthoDB" id="2425929at2759"/>
<accession>A0A9N9PS45</accession>